<gene>
    <name evidence="9" type="ORF">DWU89_12380</name>
    <name evidence="8" type="ORF">H8784_12060</name>
</gene>
<protein>
    <submittedName>
        <fullName evidence="9">RagB/SusD family nutrient uptake outer membrane protein</fullName>
    </submittedName>
</protein>
<evidence type="ECO:0000256" key="2">
    <source>
        <dbReference type="ARBA" id="ARBA00006275"/>
    </source>
</evidence>
<proteinExistence type="inferred from homology"/>
<reference evidence="8 11" key="2">
    <citation type="submission" date="2020-08" db="EMBL/GenBank/DDBJ databases">
        <title>Genome public.</title>
        <authorList>
            <person name="Liu C."/>
            <person name="Sun Q."/>
        </authorList>
    </citation>
    <scope>NUCLEOTIDE SEQUENCE [LARGE SCALE GENOMIC DNA]</scope>
    <source>
        <strain evidence="8 11">426_9</strain>
    </source>
</reference>
<evidence type="ECO:0000256" key="1">
    <source>
        <dbReference type="ARBA" id="ARBA00004442"/>
    </source>
</evidence>
<name>A0A3D8HCZ8_9BACT</name>
<evidence type="ECO:0000313" key="9">
    <source>
        <dbReference type="EMBL" id="RDU48854.1"/>
    </source>
</evidence>
<evidence type="ECO:0000256" key="3">
    <source>
        <dbReference type="ARBA" id="ARBA00022729"/>
    </source>
</evidence>
<keyword evidence="5" id="KW-0998">Cell outer membrane</keyword>
<sequence length="564" mass="63708">MKKIAFLILLVSFITGCDSFLDSDNLVKKDTSNFPETSQDALDALTGVYTVLPSVNVNQCTFLVSELLSDDRLGGGTLVDRSWGAIDQLKKINDDMFPDFWKKMYQGIFRANMLLETLDVVKTWEKPELKDQIAAEARFLRAYFYFDLCRMFGTVPLVLTTEAVNNPRAEVKDLYAQIADDLIYAIQTLPNRRYEAKDGQLGHATKWAAESLLARVYLFYTGYYKQDVLPLPDGGSVTKQEVINWLDDCINNSGHGLVSNFGNLWPYANSATAPDYKFAVDNNLNWVGDDQNNETIFAIKYSAMGNHSTSIYYSNQPVLYFSIREQPDYENIFPFGQGWGAGTVSTSLIEDWEASEPNDFRRTASILDVNNPDENIKSYTWGASMQIQETGYWQKKYIAINAHQAKSDGTTACVNYSCVLYGRTPDFQIDNTQDQVIIRYADVLLMMAELKKDVSYLNRVRERAGLAPLAVYTDKALQDERRWELAFEGVRYYDLLRWGIAAEALGKQNGVKVKNNGVDDVMNMGNLVQRLQETGGFMPIPKTQIDLSAGVLEQTPGWGNEALY</sequence>
<dbReference type="GO" id="GO:0009279">
    <property type="term" value="C:cell outer membrane"/>
    <property type="evidence" value="ECO:0007669"/>
    <property type="project" value="UniProtKB-SubCell"/>
</dbReference>
<dbReference type="InterPro" id="IPR011990">
    <property type="entry name" value="TPR-like_helical_dom_sf"/>
</dbReference>
<dbReference type="Gene3D" id="1.25.40.390">
    <property type="match status" value="1"/>
</dbReference>
<evidence type="ECO:0000313" key="11">
    <source>
        <dbReference type="Proteomes" id="UP000629596"/>
    </source>
</evidence>
<dbReference type="Pfam" id="PF07980">
    <property type="entry name" value="SusD_RagB"/>
    <property type="match status" value="1"/>
</dbReference>
<comment type="caution">
    <text evidence="9">The sequence shown here is derived from an EMBL/GenBank/DDBJ whole genome shotgun (WGS) entry which is preliminary data.</text>
</comment>
<evidence type="ECO:0000259" key="7">
    <source>
        <dbReference type="Pfam" id="PF14322"/>
    </source>
</evidence>
<keyword evidence="11" id="KW-1185">Reference proteome</keyword>
<keyword evidence="4" id="KW-0472">Membrane</keyword>
<dbReference type="AlphaFoldDB" id="A0A3D8HCZ8"/>
<accession>A0A3D8HCZ8</accession>
<dbReference type="Pfam" id="PF14322">
    <property type="entry name" value="SusD-like_3"/>
    <property type="match status" value="1"/>
</dbReference>
<feature type="domain" description="RagB/SusD" evidence="6">
    <location>
        <begin position="293"/>
        <end position="558"/>
    </location>
</feature>
<dbReference type="Proteomes" id="UP000629596">
    <property type="component" value="Unassembled WGS sequence"/>
</dbReference>
<keyword evidence="3" id="KW-0732">Signal</keyword>
<comment type="similarity">
    <text evidence="2">Belongs to the SusD family.</text>
</comment>
<evidence type="ECO:0000259" key="6">
    <source>
        <dbReference type="Pfam" id="PF07980"/>
    </source>
</evidence>
<dbReference type="InterPro" id="IPR033985">
    <property type="entry name" value="SusD-like_N"/>
</dbReference>
<evidence type="ECO:0000313" key="8">
    <source>
        <dbReference type="EMBL" id="MBC8602443.1"/>
    </source>
</evidence>
<evidence type="ECO:0000256" key="4">
    <source>
        <dbReference type="ARBA" id="ARBA00023136"/>
    </source>
</evidence>
<dbReference type="SUPFAM" id="SSF48452">
    <property type="entry name" value="TPR-like"/>
    <property type="match status" value="1"/>
</dbReference>
<dbReference type="EMBL" id="JACRTI010000028">
    <property type="protein sequence ID" value="MBC8602443.1"/>
    <property type="molecule type" value="Genomic_DNA"/>
</dbReference>
<dbReference type="InterPro" id="IPR012944">
    <property type="entry name" value="SusD_RagB_dom"/>
</dbReference>
<dbReference type="Proteomes" id="UP000256321">
    <property type="component" value="Unassembled WGS sequence"/>
</dbReference>
<dbReference type="PROSITE" id="PS51257">
    <property type="entry name" value="PROKAR_LIPOPROTEIN"/>
    <property type="match status" value="1"/>
</dbReference>
<feature type="domain" description="SusD-like N-terminal" evidence="7">
    <location>
        <begin position="85"/>
        <end position="218"/>
    </location>
</feature>
<organism evidence="9 10">
    <name type="scientific">Parabacteroides acidifaciens</name>
    <dbReference type="NCBI Taxonomy" id="2290935"/>
    <lineage>
        <taxon>Bacteria</taxon>
        <taxon>Pseudomonadati</taxon>
        <taxon>Bacteroidota</taxon>
        <taxon>Bacteroidia</taxon>
        <taxon>Bacteroidales</taxon>
        <taxon>Tannerellaceae</taxon>
        <taxon>Parabacteroides</taxon>
    </lineage>
</organism>
<dbReference type="RefSeq" id="WP_115499946.1">
    <property type="nucleotide sequence ID" value="NZ_JACRTI010000028.1"/>
</dbReference>
<dbReference type="EMBL" id="QREV01000028">
    <property type="protein sequence ID" value="RDU48854.1"/>
    <property type="molecule type" value="Genomic_DNA"/>
</dbReference>
<evidence type="ECO:0000313" key="10">
    <source>
        <dbReference type="Proteomes" id="UP000256321"/>
    </source>
</evidence>
<evidence type="ECO:0000256" key="5">
    <source>
        <dbReference type="ARBA" id="ARBA00023237"/>
    </source>
</evidence>
<comment type="subcellular location">
    <subcellularLocation>
        <location evidence="1">Cell outer membrane</location>
    </subcellularLocation>
</comment>
<reference evidence="9 10" key="1">
    <citation type="submission" date="2018-07" db="EMBL/GenBank/DDBJ databases">
        <title>Parabacteroides acidifaciens nov. sp., isolated from human feces.</title>
        <authorList>
            <person name="Wang Y.J."/>
        </authorList>
    </citation>
    <scope>NUCLEOTIDE SEQUENCE [LARGE SCALE GENOMIC DNA]</scope>
    <source>
        <strain evidence="9 10">426-9</strain>
    </source>
</reference>